<evidence type="ECO:0000313" key="2">
    <source>
        <dbReference type="Proteomes" id="UP000295390"/>
    </source>
</evidence>
<dbReference type="EMBL" id="SNYH01000004">
    <property type="protein sequence ID" value="TDQ25772.1"/>
    <property type="molecule type" value="Genomic_DNA"/>
</dbReference>
<reference evidence="1 2" key="1">
    <citation type="submission" date="2019-03" db="EMBL/GenBank/DDBJ databases">
        <title>Genomic Encyclopedia of Type Strains, Phase III (KMG-III): the genomes of soil and plant-associated and newly described type strains.</title>
        <authorList>
            <person name="Whitman W."/>
        </authorList>
    </citation>
    <scope>NUCLEOTIDE SEQUENCE [LARGE SCALE GENOMIC DNA]</scope>
    <source>
        <strain evidence="1 2">CECT 8283</strain>
    </source>
</reference>
<dbReference type="Proteomes" id="UP000295390">
    <property type="component" value="Unassembled WGS sequence"/>
</dbReference>
<dbReference type="AlphaFoldDB" id="A0A4R6TFC9"/>
<comment type="caution">
    <text evidence="1">The sequence shown here is derived from an EMBL/GenBank/DDBJ whole genome shotgun (WGS) entry which is preliminary data.</text>
</comment>
<name>A0A4R6TFC9_9FLAO</name>
<accession>A0A4R6TFC9</accession>
<organism evidence="1 2">
    <name type="scientific">Tenacibaculum caenipelagi</name>
    <dbReference type="NCBI Taxonomy" id="1325435"/>
    <lineage>
        <taxon>Bacteria</taxon>
        <taxon>Pseudomonadati</taxon>
        <taxon>Bacteroidota</taxon>
        <taxon>Flavobacteriia</taxon>
        <taxon>Flavobacteriales</taxon>
        <taxon>Flavobacteriaceae</taxon>
        <taxon>Tenacibaculum</taxon>
    </lineage>
</organism>
<dbReference type="SUPFAM" id="SSF51182">
    <property type="entry name" value="RmlC-like cupins"/>
    <property type="match status" value="1"/>
</dbReference>
<dbReference type="InterPro" id="IPR011051">
    <property type="entry name" value="RmlC_Cupin_sf"/>
</dbReference>
<dbReference type="Gene3D" id="2.60.120.10">
    <property type="entry name" value="Jelly Rolls"/>
    <property type="match status" value="1"/>
</dbReference>
<gene>
    <name evidence="1" type="ORF">DFQ07_2203</name>
</gene>
<keyword evidence="2" id="KW-1185">Reference proteome</keyword>
<sequence>MFCVTYVLIFNLYTVKNNEFTKLISYNIKDKLHYVSNTVVIKHIEYEETNDIIVLALDYGKVYKPKPTTYSTFIQVIEGEAEVLVDKVFTYLKNGDSMIIPGNTVSVIKAHQRFKMLSIILKK</sequence>
<protein>
    <submittedName>
        <fullName evidence="1">Uncharacterized protein</fullName>
    </submittedName>
</protein>
<dbReference type="InterPro" id="IPR014710">
    <property type="entry name" value="RmlC-like_jellyroll"/>
</dbReference>
<evidence type="ECO:0000313" key="1">
    <source>
        <dbReference type="EMBL" id="TDQ25772.1"/>
    </source>
</evidence>
<proteinExistence type="predicted"/>